<feature type="domain" description="Enoyl reductase (ER)" evidence="5">
    <location>
        <begin position="7"/>
        <end position="340"/>
    </location>
</feature>
<organism evidence="6 7">
    <name type="scientific">Candidatus Marsarchaeota G1 archaeon OSP_D</name>
    <dbReference type="NCBI Taxonomy" id="1978155"/>
    <lineage>
        <taxon>Archaea</taxon>
        <taxon>Candidatus Marsarchaeota</taxon>
        <taxon>Candidatus Marsarchaeota group 1</taxon>
    </lineage>
</organism>
<evidence type="ECO:0000256" key="4">
    <source>
        <dbReference type="RuleBase" id="RU361277"/>
    </source>
</evidence>
<dbReference type="InterPro" id="IPR036291">
    <property type="entry name" value="NAD(P)-bd_dom_sf"/>
</dbReference>
<dbReference type="GO" id="GO:0008270">
    <property type="term" value="F:zinc ion binding"/>
    <property type="evidence" value="ECO:0007669"/>
    <property type="project" value="InterPro"/>
</dbReference>
<dbReference type="PANTHER" id="PTHR43401">
    <property type="entry name" value="L-THREONINE 3-DEHYDROGENASE"/>
    <property type="match status" value="1"/>
</dbReference>
<evidence type="ECO:0000313" key="7">
    <source>
        <dbReference type="Proteomes" id="UP000240880"/>
    </source>
</evidence>
<dbReference type="EMBL" id="NEXC01000021">
    <property type="protein sequence ID" value="PSN83540.1"/>
    <property type="molecule type" value="Genomic_DNA"/>
</dbReference>
<keyword evidence="2 4" id="KW-0862">Zinc</keyword>
<keyword evidence="3" id="KW-0560">Oxidoreductase</keyword>
<dbReference type="Proteomes" id="UP000240880">
    <property type="component" value="Unassembled WGS sequence"/>
</dbReference>
<dbReference type="PROSITE" id="PS00059">
    <property type="entry name" value="ADH_ZINC"/>
    <property type="match status" value="1"/>
</dbReference>
<dbReference type="InterPro" id="IPR002328">
    <property type="entry name" value="ADH_Zn_CS"/>
</dbReference>
<dbReference type="GO" id="GO:0030554">
    <property type="term" value="F:adenyl nucleotide binding"/>
    <property type="evidence" value="ECO:0007669"/>
    <property type="project" value="UniProtKB-ARBA"/>
</dbReference>
<dbReference type="SUPFAM" id="SSF50129">
    <property type="entry name" value="GroES-like"/>
    <property type="match status" value="1"/>
</dbReference>
<evidence type="ECO:0000256" key="3">
    <source>
        <dbReference type="ARBA" id="ARBA00023002"/>
    </source>
</evidence>
<dbReference type="InterPro" id="IPR050129">
    <property type="entry name" value="Zn_alcohol_dh"/>
</dbReference>
<dbReference type="Gene3D" id="3.90.180.10">
    <property type="entry name" value="Medium-chain alcohol dehydrogenases, catalytic domain"/>
    <property type="match status" value="1"/>
</dbReference>
<dbReference type="GO" id="GO:0051262">
    <property type="term" value="P:protein tetramerization"/>
    <property type="evidence" value="ECO:0007669"/>
    <property type="project" value="UniProtKB-ARBA"/>
</dbReference>
<dbReference type="InterPro" id="IPR013149">
    <property type="entry name" value="ADH-like_C"/>
</dbReference>
<proteinExistence type="inferred from homology"/>
<evidence type="ECO:0000256" key="1">
    <source>
        <dbReference type="ARBA" id="ARBA00022723"/>
    </source>
</evidence>
<dbReference type="PANTHER" id="PTHR43401:SF2">
    <property type="entry name" value="L-THREONINE 3-DEHYDROGENASE"/>
    <property type="match status" value="1"/>
</dbReference>
<dbReference type="AlphaFoldDB" id="A0A2R6AAV5"/>
<dbReference type="GO" id="GO:0043168">
    <property type="term" value="F:anion binding"/>
    <property type="evidence" value="ECO:0007669"/>
    <property type="project" value="UniProtKB-ARBA"/>
</dbReference>
<comment type="caution">
    <text evidence="6">The sequence shown here is derived from an EMBL/GenBank/DDBJ whole genome shotgun (WGS) entry which is preliminary data.</text>
</comment>
<accession>A0A2R6AAV5</accession>
<dbReference type="SMART" id="SM00829">
    <property type="entry name" value="PKS_ER"/>
    <property type="match status" value="1"/>
</dbReference>
<evidence type="ECO:0000259" key="5">
    <source>
        <dbReference type="SMART" id="SM00829"/>
    </source>
</evidence>
<comment type="cofactor">
    <cofactor evidence="4">
        <name>Zn(2+)</name>
        <dbReference type="ChEBI" id="CHEBI:29105"/>
    </cofactor>
</comment>
<sequence length="351" mass="37652">MKAVVYPRPNEFEIREVDVPIPFKTQALVKIMSSTICGTDLKILAGEFPGVKFPHIPGHEWSGEVVQVAEDVDELKPGDKVGEEPHVGCGRCRRCLEGLYNLCENYGNIKKGHAHIGFTVNGGLAQYCCVSIKALHKLPDNVSYDEGAFTETVGVALYAIERANLRPGESVLVIGPGAIGLAATQIARANGASKVVLAGTRDERLKLGLELGADVLFNVNKSNDPITDLKSIFDGAGPDVVIEVAGTESAAELAIRSARRGGRVVLAGSTSPGRKLSVDLSVIVRGHLDVLGSVANPKWVCQKAVELIAKGYVKVKPLITHHFKLDEFGTALKTFKEREGGAYRVMIHPNS</sequence>
<keyword evidence="1 4" id="KW-0479">Metal-binding</keyword>
<comment type="similarity">
    <text evidence="4">Belongs to the zinc-containing alcohol dehydrogenase family.</text>
</comment>
<reference evidence="6 7" key="1">
    <citation type="submission" date="2017-04" db="EMBL/GenBank/DDBJ databases">
        <title>Novel microbial lineages endemic to geothermal iron-oxide mats fill important gaps in the evolutionary history of Archaea.</title>
        <authorList>
            <person name="Jay Z.J."/>
            <person name="Beam J.P."/>
            <person name="Dlakic M."/>
            <person name="Rusch D.B."/>
            <person name="Kozubal M.A."/>
            <person name="Inskeep W.P."/>
        </authorList>
    </citation>
    <scope>NUCLEOTIDE SEQUENCE [LARGE SCALE GENOMIC DNA]</scope>
    <source>
        <strain evidence="6">OSP_D</strain>
    </source>
</reference>
<dbReference type="Gene3D" id="3.40.50.720">
    <property type="entry name" value="NAD(P)-binding Rossmann-like Domain"/>
    <property type="match status" value="1"/>
</dbReference>
<dbReference type="GO" id="GO:0016616">
    <property type="term" value="F:oxidoreductase activity, acting on the CH-OH group of donors, NAD or NADP as acceptor"/>
    <property type="evidence" value="ECO:0007669"/>
    <property type="project" value="UniProtKB-ARBA"/>
</dbReference>
<dbReference type="SUPFAM" id="SSF51735">
    <property type="entry name" value="NAD(P)-binding Rossmann-fold domains"/>
    <property type="match status" value="1"/>
</dbReference>
<gene>
    <name evidence="6" type="ORF">B9Q01_04385</name>
</gene>
<dbReference type="InterPro" id="IPR011032">
    <property type="entry name" value="GroES-like_sf"/>
</dbReference>
<dbReference type="Pfam" id="PF08240">
    <property type="entry name" value="ADH_N"/>
    <property type="match status" value="1"/>
</dbReference>
<protein>
    <recommendedName>
        <fullName evidence="5">Enoyl reductase (ER) domain-containing protein</fullName>
    </recommendedName>
</protein>
<evidence type="ECO:0000313" key="6">
    <source>
        <dbReference type="EMBL" id="PSN83540.1"/>
    </source>
</evidence>
<dbReference type="InterPro" id="IPR020843">
    <property type="entry name" value="ER"/>
</dbReference>
<name>A0A2R6AAV5_9ARCH</name>
<dbReference type="InterPro" id="IPR013154">
    <property type="entry name" value="ADH-like_N"/>
</dbReference>
<evidence type="ECO:0000256" key="2">
    <source>
        <dbReference type="ARBA" id="ARBA00022833"/>
    </source>
</evidence>
<dbReference type="Pfam" id="PF00107">
    <property type="entry name" value="ADH_zinc_N"/>
    <property type="match status" value="1"/>
</dbReference>